<sequence>MSSTLLFMTSTQMRVIIVCKMRQASTGERNLPNTIDTEVNLYSDDCTDQHKNKFMLGLYFYAVRYLGIKSITHTYMIRCHIQNEGDSAYYMTERQMKRQLRRGPLKGLLLYEDLYYVKHIASVVVDLTTIKLADMKVIKVQSEPPYYMFCRRTYCEDFQDLPVIKKRKIV</sequence>
<comment type="caution">
    <text evidence="1">The sequence shown here is derived from an EMBL/GenBank/DDBJ whole genome shotgun (WGS) entry which is preliminary data.</text>
</comment>
<proteinExistence type="predicted"/>
<dbReference type="EMBL" id="JARBHB010000002">
    <property type="protein sequence ID" value="KAJ8892094.1"/>
    <property type="molecule type" value="Genomic_DNA"/>
</dbReference>
<organism evidence="1 2">
    <name type="scientific">Dryococelus australis</name>
    <dbReference type="NCBI Taxonomy" id="614101"/>
    <lineage>
        <taxon>Eukaryota</taxon>
        <taxon>Metazoa</taxon>
        <taxon>Ecdysozoa</taxon>
        <taxon>Arthropoda</taxon>
        <taxon>Hexapoda</taxon>
        <taxon>Insecta</taxon>
        <taxon>Pterygota</taxon>
        <taxon>Neoptera</taxon>
        <taxon>Polyneoptera</taxon>
        <taxon>Phasmatodea</taxon>
        <taxon>Verophasmatodea</taxon>
        <taxon>Anareolatae</taxon>
        <taxon>Phasmatidae</taxon>
        <taxon>Eurycanthinae</taxon>
        <taxon>Dryococelus</taxon>
    </lineage>
</organism>
<gene>
    <name evidence="1" type="ORF">PR048_004673</name>
</gene>
<accession>A0ABQ9I636</accession>
<name>A0ABQ9I636_9NEOP</name>
<reference evidence="1 2" key="1">
    <citation type="submission" date="2023-02" db="EMBL/GenBank/DDBJ databases">
        <title>LHISI_Scaffold_Assembly.</title>
        <authorList>
            <person name="Stuart O.P."/>
            <person name="Cleave R."/>
            <person name="Magrath M.J.L."/>
            <person name="Mikheyev A.S."/>
        </authorList>
    </citation>
    <scope>NUCLEOTIDE SEQUENCE [LARGE SCALE GENOMIC DNA]</scope>
    <source>
        <strain evidence="1">Daus_M_001</strain>
        <tissue evidence="1">Leg muscle</tissue>
    </source>
</reference>
<evidence type="ECO:0000313" key="1">
    <source>
        <dbReference type="EMBL" id="KAJ8892094.1"/>
    </source>
</evidence>
<protein>
    <submittedName>
        <fullName evidence="1">Uncharacterized protein</fullName>
    </submittedName>
</protein>
<dbReference type="Proteomes" id="UP001159363">
    <property type="component" value="Chromosome 2"/>
</dbReference>
<evidence type="ECO:0000313" key="2">
    <source>
        <dbReference type="Proteomes" id="UP001159363"/>
    </source>
</evidence>
<keyword evidence="2" id="KW-1185">Reference proteome</keyword>